<name>A0A4R8CPI5_9ACTN</name>
<evidence type="ECO:0000313" key="2">
    <source>
        <dbReference type="Proteomes" id="UP000295146"/>
    </source>
</evidence>
<dbReference type="OrthoDB" id="491589at2"/>
<dbReference type="PANTHER" id="PTHR47197:SF3">
    <property type="entry name" value="DIHYDRO-HEME D1 DEHYDROGENASE"/>
    <property type="match status" value="1"/>
</dbReference>
<dbReference type="Proteomes" id="UP000295146">
    <property type="component" value="Unassembled WGS sequence"/>
</dbReference>
<sequence>MNTGTMQTVGGPLASGPNPADIAVDEKGARLYVAGGDSDTVAVIDTKTRQPARSPITVKSKLRDLTPGPDGALYAIGSTSYAVINTKAETTRPTPVDVPAGSRIAASDGKKLFILGGDDNQGTAGTDDVVRIVDLGKHQVVGSLTDDLGVAVELVVSPDGQRMYVSNFYQDGILVLDTVGPKVIGKIELKS</sequence>
<dbReference type="RefSeq" id="WP_134103540.1">
    <property type="nucleotide sequence ID" value="NZ_SODP01000001.1"/>
</dbReference>
<dbReference type="AlphaFoldDB" id="A0A4R8CPI5"/>
<comment type="caution">
    <text evidence="1">The sequence shown here is derived from an EMBL/GenBank/DDBJ whole genome shotgun (WGS) entry which is preliminary data.</text>
</comment>
<proteinExistence type="predicted"/>
<evidence type="ECO:0000313" key="1">
    <source>
        <dbReference type="EMBL" id="TDW78044.1"/>
    </source>
</evidence>
<keyword evidence="2" id="KW-1185">Reference proteome</keyword>
<reference evidence="1 2" key="1">
    <citation type="submission" date="2019-03" db="EMBL/GenBank/DDBJ databases">
        <title>Genomic Encyclopedia of Type Strains, Phase III (KMG-III): the genomes of soil and plant-associated and newly described type strains.</title>
        <authorList>
            <person name="Whitman W."/>
        </authorList>
    </citation>
    <scope>NUCLEOTIDE SEQUENCE [LARGE SCALE GENOMIC DNA]</scope>
    <source>
        <strain evidence="1 2">VKM Ac-2573</strain>
    </source>
</reference>
<gene>
    <name evidence="1" type="ORF">EV653_3233</name>
</gene>
<dbReference type="InterPro" id="IPR051200">
    <property type="entry name" value="Host-pathogen_enzymatic-act"/>
</dbReference>
<dbReference type="EMBL" id="SODP01000001">
    <property type="protein sequence ID" value="TDW78044.1"/>
    <property type="molecule type" value="Genomic_DNA"/>
</dbReference>
<dbReference type="InterPro" id="IPR011045">
    <property type="entry name" value="N2O_reductase_N"/>
</dbReference>
<dbReference type="SUPFAM" id="SSF50974">
    <property type="entry name" value="Nitrous oxide reductase, N-terminal domain"/>
    <property type="match status" value="1"/>
</dbReference>
<dbReference type="InterPro" id="IPR015943">
    <property type="entry name" value="WD40/YVTN_repeat-like_dom_sf"/>
</dbReference>
<protein>
    <submittedName>
        <fullName evidence="1">YVTN family beta-propeller protein</fullName>
    </submittedName>
</protein>
<dbReference type="PANTHER" id="PTHR47197">
    <property type="entry name" value="PROTEIN NIRF"/>
    <property type="match status" value="1"/>
</dbReference>
<organism evidence="1 2">
    <name type="scientific">Kribbella pratensis</name>
    <dbReference type="NCBI Taxonomy" id="2512112"/>
    <lineage>
        <taxon>Bacteria</taxon>
        <taxon>Bacillati</taxon>
        <taxon>Actinomycetota</taxon>
        <taxon>Actinomycetes</taxon>
        <taxon>Propionibacteriales</taxon>
        <taxon>Kribbellaceae</taxon>
        <taxon>Kribbella</taxon>
    </lineage>
</organism>
<accession>A0A4R8CPI5</accession>
<dbReference type="Gene3D" id="2.130.10.10">
    <property type="entry name" value="YVTN repeat-like/Quinoprotein amine dehydrogenase"/>
    <property type="match status" value="1"/>
</dbReference>